<sequence>PLFGIILRRKFNSLNNVLLILSNERIKHFYVVPNYKKYEHEMDKFYNDSLYFFVNWLQ</sequence>
<dbReference type="Proteomes" id="UP000284531">
    <property type="component" value="Unassembled WGS sequence"/>
</dbReference>
<organism evidence="1 2">
    <name type="scientific">Marinifilum flexuosum</name>
    <dbReference type="NCBI Taxonomy" id="1117708"/>
    <lineage>
        <taxon>Bacteria</taxon>
        <taxon>Pseudomonadati</taxon>
        <taxon>Bacteroidota</taxon>
        <taxon>Bacteroidia</taxon>
        <taxon>Marinilabiliales</taxon>
        <taxon>Marinifilaceae</taxon>
    </lineage>
</organism>
<proteinExistence type="predicted"/>
<dbReference type="EMBL" id="RAPQ01000008">
    <property type="protein sequence ID" value="RKE04984.1"/>
    <property type="molecule type" value="Genomic_DNA"/>
</dbReference>
<evidence type="ECO:0000313" key="1">
    <source>
        <dbReference type="EMBL" id="RKE04984.1"/>
    </source>
</evidence>
<evidence type="ECO:0000313" key="2">
    <source>
        <dbReference type="Proteomes" id="UP000284531"/>
    </source>
</evidence>
<gene>
    <name evidence="1" type="ORF">BXY64_2015</name>
</gene>
<protein>
    <submittedName>
        <fullName evidence="1">Uncharacterized protein</fullName>
    </submittedName>
</protein>
<reference evidence="1 2" key="1">
    <citation type="submission" date="2018-09" db="EMBL/GenBank/DDBJ databases">
        <title>Genomic Encyclopedia of Archaeal and Bacterial Type Strains, Phase II (KMG-II): from individual species to whole genera.</title>
        <authorList>
            <person name="Goeker M."/>
        </authorList>
    </citation>
    <scope>NUCLEOTIDE SEQUENCE [LARGE SCALE GENOMIC DNA]</scope>
    <source>
        <strain evidence="1 2">DSM 21950</strain>
    </source>
</reference>
<feature type="non-terminal residue" evidence="1">
    <location>
        <position position="1"/>
    </location>
</feature>
<name>A0A419XB52_9BACT</name>
<comment type="caution">
    <text evidence="1">The sequence shown here is derived from an EMBL/GenBank/DDBJ whole genome shotgun (WGS) entry which is preliminary data.</text>
</comment>
<dbReference type="AlphaFoldDB" id="A0A419XB52"/>
<accession>A0A419XB52</accession>
<keyword evidence="2" id="KW-1185">Reference proteome</keyword>